<accession>A0AAW1PRU5</accession>
<feature type="domain" description="EGF-like" evidence="3">
    <location>
        <begin position="395"/>
        <end position="430"/>
    </location>
</feature>
<dbReference type="Proteomes" id="UP001465755">
    <property type="component" value="Unassembled WGS sequence"/>
</dbReference>
<dbReference type="PROSITE" id="PS50026">
    <property type="entry name" value="EGF_3"/>
    <property type="match status" value="2"/>
</dbReference>
<feature type="chain" id="PRO_5043732725" description="EGF-like domain-containing protein" evidence="2">
    <location>
        <begin position="22"/>
        <end position="832"/>
    </location>
</feature>
<dbReference type="PROSITE" id="PS01186">
    <property type="entry name" value="EGF_2"/>
    <property type="match status" value="1"/>
</dbReference>
<dbReference type="PROSITE" id="PS00022">
    <property type="entry name" value="EGF_1"/>
    <property type="match status" value="2"/>
</dbReference>
<organism evidence="4 5">
    <name type="scientific">Symbiochloris irregularis</name>
    <dbReference type="NCBI Taxonomy" id="706552"/>
    <lineage>
        <taxon>Eukaryota</taxon>
        <taxon>Viridiplantae</taxon>
        <taxon>Chlorophyta</taxon>
        <taxon>core chlorophytes</taxon>
        <taxon>Trebouxiophyceae</taxon>
        <taxon>Trebouxiales</taxon>
        <taxon>Trebouxiaceae</taxon>
        <taxon>Symbiochloris</taxon>
    </lineage>
</organism>
<gene>
    <name evidence="4" type="ORF">WJX73_001470</name>
</gene>
<feature type="disulfide bond" evidence="1">
    <location>
        <begin position="559"/>
        <end position="569"/>
    </location>
</feature>
<dbReference type="EMBL" id="JALJOQ010000013">
    <property type="protein sequence ID" value="KAK9810844.1"/>
    <property type="molecule type" value="Genomic_DNA"/>
</dbReference>
<evidence type="ECO:0000259" key="3">
    <source>
        <dbReference type="PROSITE" id="PS50026"/>
    </source>
</evidence>
<dbReference type="Pfam" id="PF23106">
    <property type="entry name" value="EGF_Teneurin"/>
    <property type="match status" value="1"/>
</dbReference>
<keyword evidence="1" id="KW-1015">Disulfide bond</keyword>
<proteinExistence type="predicted"/>
<feature type="disulfide bond" evidence="1">
    <location>
        <begin position="399"/>
        <end position="409"/>
    </location>
</feature>
<comment type="caution">
    <text evidence="1">Lacks conserved residue(s) required for the propagation of feature annotation.</text>
</comment>
<dbReference type="Gene3D" id="2.10.25.10">
    <property type="entry name" value="Laminin"/>
    <property type="match status" value="1"/>
</dbReference>
<dbReference type="SMART" id="SM00181">
    <property type="entry name" value="EGF"/>
    <property type="match status" value="2"/>
</dbReference>
<feature type="disulfide bond" evidence="1">
    <location>
        <begin position="577"/>
        <end position="586"/>
    </location>
</feature>
<feature type="signal peptide" evidence="2">
    <location>
        <begin position="1"/>
        <end position="21"/>
    </location>
</feature>
<keyword evidence="2" id="KW-0732">Signal</keyword>
<keyword evidence="1" id="KW-0245">EGF-like domain</keyword>
<dbReference type="InterPro" id="IPR000742">
    <property type="entry name" value="EGF"/>
</dbReference>
<reference evidence="4 5" key="1">
    <citation type="journal article" date="2024" name="Nat. Commun.">
        <title>Phylogenomics reveals the evolutionary origins of lichenization in chlorophyte algae.</title>
        <authorList>
            <person name="Puginier C."/>
            <person name="Libourel C."/>
            <person name="Otte J."/>
            <person name="Skaloud P."/>
            <person name="Haon M."/>
            <person name="Grisel S."/>
            <person name="Petersen M."/>
            <person name="Berrin J.G."/>
            <person name="Delaux P.M."/>
            <person name="Dal Grande F."/>
            <person name="Keller J."/>
        </authorList>
    </citation>
    <scope>NUCLEOTIDE SEQUENCE [LARGE SCALE GENOMIC DNA]</scope>
    <source>
        <strain evidence="4 5">SAG 2036</strain>
    </source>
</reference>
<dbReference type="Gene3D" id="2.60.120.260">
    <property type="entry name" value="Galactose-binding domain-like"/>
    <property type="match status" value="1"/>
</dbReference>
<feature type="domain" description="EGF-like" evidence="3">
    <location>
        <begin position="555"/>
        <end position="587"/>
    </location>
</feature>
<evidence type="ECO:0000256" key="2">
    <source>
        <dbReference type="SAM" id="SignalP"/>
    </source>
</evidence>
<evidence type="ECO:0000313" key="4">
    <source>
        <dbReference type="EMBL" id="KAK9810844.1"/>
    </source>
</evidence>
<feature type="disulfide bond" evidence="1">
    <location>
        <begin position="420"/>
        <end position="429"/>
    </location>
</feature>
<keyword evidence="5" id="KW-1185">Reference proteome</keyword>
<evidence type="ECO:0000256" key="1">
    <source>
        <dbReference type="PROSITE-ProRule" id="PRU00076"/>
    </source>
</evidence>
<sequence length="832" mass="90235">MLRIPWLLAVSLSLLHARAEAQAPSVCSGHGHLGAAGNCVCDSPTPPPGQLGYGGTNCSIRVYGALLDGSDVTQGCQAQHNCSGLAPGEWMCFSFALDWRSSAEPWNYLTVELNRTNNDSRSDPDLYGMWWGGSSGQDKKIVDSTYSYDFHETSSNTRQRVVKQTRKSDFNGGGQDLDYNGVWLCVKAYGGAWSRSLTYSLKARATQCPANFDDQGGLMECSSALDAPASDKRSTGCNADGTCACKAPYAKPVPAVYSDLGFEDCSARVIEASGSPQSVDAFYYKQHERLTPKAWNFYAFNVTPDDFQIVVNVAGEPTPECDNFQYMGLYVKYGQPAGARFNQYDFRPEWDYYKEDDGDMEIAFDASKQGFQTGTWYAGVVGDDYKTCNYTVTINKYACPMNCNGHGTCNTLGANRTCECHPGYFGSDCSMEAAALQYDLPVSKPETQFEYDYFELPPITQDMLSHNVEVSIKASYSSSAYSYYAAAHPELLLSKGDVSTFPSAGNHTYREALLSANQTFEINLCPSQLDQGVWRAAIYNPMRIFSIGFNLTVTKVATCLNDCSGHGTCSEDGVCTCSGDWTGGDCSVVPSAACQPNSRMRAPMTSAHGVCWHECVCDQGEGGECHYNEQECVEFTCDRPGWRRKGSEQMCIQDQCKKDEWQQGEGHVCLRKCSCPADGSACALDSACDSASFECKEGYARFASREPKCYPVGCAEGTMQEAVEQVVENGVGLAVCSCQEAEEEHTPKCSFAGSSSHPQSLAITCAPGYTLTGASRQPGSQLMLGGRCQEAGGSRKGTPAWAVFLWVLGTIALTGGSVQDNPKKVFASSQAV</sequence>
<name>A0AAW1PRU5_9CHLO</name>
<dbReference type="PANTHER" id="PTHR24032">
    <property type="entry name" value="EGF-LIKE DOMAIN-CONTAINING PROTEIN-RELATED-RELATED"/>
    <property type="match status" value="1"/>
</dbReference>
<dbReference type="InterPro" id="IPR053331">
    <property type="entry name" value="EGF-like_comC"/>
</dbReference>
<comment type="caution">
    <text evidence="4">The sequence shown here is derived from an EMBL/GenBank/DDBJ whole genome shotgun (WGS) entry which is preliminary data.</text>
</comment>
<protein>
    <recommendedName>
        <fullName evidence="3">EGF-like domain-containing protein</fullName>
    </recommendedName>
</protein>
<evidence type="ECO:0000313" key="5">
    <source>
        <dbReference type="Proteomes" id="UP001465755"/>
    </source>
</evidence>
<dbReference type="AlphaFoldDB" id="A0AAW1PRU5"/>